<dbReference type="InterPro" id="IPR009010">
    <property type="entry name" value="Asp_de-COase-like_dom_sf"/>
</dbReference>
<proteinExistence type="inferred from homology"/>
<dbReference type="GO" id="GO:0030151">
    <property type="term" value="F:molybdenum ion binding"/>
    <property type="evidence" value="ECO:0007669"/>
    <property type="project" value="TreeGrafter"/>
</dbReference>
<evidence type="ECO:0000313" key="10">
    <source>
        <dbReference type="EMBL" id="MYM57569.1"/>
    </source>
</evidence>
<dbReference type="InterPro" id="IPR006657">
    <property type="entry name" value="MoPterin_dinucl-bd_dom"/>
</dbReference>
<keyword evidence="5" id="KW-0574">Periplasm</keyword>
<protein>
    <submittedName>
        <fullName evidence="10">Molybdopterin-dependent oxidoreductase</fullName>
    </submittedName>
</protein>
<keyword evidence="11" id="KW-1185">Reference proteome</keyword>
<evidence type="ECO:0000313" key="11">
    <source>
        <dbReference type="Proteomes" id="UP000479043"/>
    </source>
</evidence>
<keyword evidence="4" id="KW-0479">Metal-binding</keyword>
<dbReference type="InterPro" id="IPR006656">
    <property type="entry name" value="Mopterin_OxRdtase"/>
</dbReference>
<name>A0A6L8LWM5_9RHOB</name>
<comment type="cofactor">
    <cofactor evidence="1">
        <name>Mo-bis(molybdopterin guanine dinucleotide)</name>
        <dbReference type="ChEBI" id="CHEBI:60539"/>
    </cofactor>
</comment>
<dbReference type="Pfam" id="PF18364">
    <property type="entry name" value="Molybdopterin_N"/>
    <property type="match status" value="1"/>
</dbReference>
<feature type="domain" description="Molybdopterin oxidoreductase" evidence="7">
    <location>
        <begin position="56"/>
        <end position="510"/>
    </location>
</feature>
<dbReference type="Pfam" id="PF01568">
    <property type="entry name" value="Molydop_binding"/>
    <property type="match status" value="1"/>
</dbReference>
<dbReference type="Proteomes" id="UP000479043">
    <property type="component" value="Unassembled WGS sequence"/>
</dbReference>
<dbReference type="InterPro" id="IPR006655">
    <property type="entry name" value="Mopterin_OxRdtase_prok_CS"/>
</dbReference>
<comment type="caution">
    <text evidence="10">The sequence shown here is derived from an EMBL/GenBank/DDBJ whole genome shotgun (WGS) entry which is preliminary data.</text>
</comment>
<dbReference type="GO" id="GO:0009061">
    <property type="term" value="P:anaerobic respiration"/>
    <property type="evidence" value="ECO:0007669"/>
    <property type="project" value="TreeGrafter"/>
</dbReference>
<dbReference type="Gene3D" id="3.40.228.10">
    <property type="entry name" value="Dimethylsulfoxide Reductase, domain 2"/>
    <property type="match status" value="1"/>
</dbReference>
<dbReference type="GO" id="GO:0043546">
    <property type="term" value="F:molybdopterin cofactor binding"/>
    <property type="evidence" value="ECO:0007669"/>
    <property type="project" value="InterPro"/>
</dbReference>
<keyword evidence="6" id="KW-0560">Oxidoreductase</keyword>
<feature type="domain" description="Molybdopterin oxidoreductase N-terminal" evidence="9">
    <location>
        <begin position="12"/>
        <end position="52"/>
    </location>
</feature>
<evidence type="ECO:0000256" key="5">
    <source>
        <dbReference type="ARBA" id="ARBA00022764"/>
    </source>
</evidence>
<evidence type="ECO:0000256" key="4">
    <source>
        <dbReference type="ARBA" id="ARBA00022723"/>
    </source>
</evidence>
<dbReference type="SUPFAM" id="SSF53706">
    <property type="entry name" value="Formate dehydrogenase/DMSO reductase, domains 1-3"/>
    <property type="match status" value="1"/>
</dbReference>
<evidence type="ECO:0000256" key="6">
    <source>
        <dbReference type="ARBA" id="ARBA00023002"/>
    </source>
</evidence>
<organism evidence="10 11">
    <name type="scientific">Thalassovita mangrovi</name>
    <dbReference type="NCBI Taxonomy" id="2692236"/>
    <lineage>
        <taxon>Bacteria</taxon>
        <taxon>Pseudomonadati</taxon>
        <taxon>Pseudomonadota</taxon>
        <taxon>Alphaproteobacteria</taxon>
        <taxon>Rhodobacterales</taxon>
        <taxon>Roseobacteraceae</taxon>
        <taxon>Thalassovita</taxon>
    </lineage>
</organism>
<dbReference type="PANTHER" id="PTHR43742">
    <property type="entry name" value="TRIMETHYLAMINE-N-OXIDE REDUCTASE"/>
    <property type="match status" value="1"/>
</dbReference>
<evidence type="ECO:0000259" key="7">
    <source>
        <dbReference type="Pfam" id="PF00384"/>
    </source>
</evidence>
<dbReference type="GO" id="GO:0009055">
    <property type="term" value="F:electron transfer activity"/>
    <property type="evidence" value="ECO:0007669"/>
    <property type="project" value="TreeGrafter"/>
</dbReference>
<evidence type="ECO:0000259" key="9">
    <source>
        <dbReference type="Pfam" id="PF18364"/>
    </source>
</evidence>
<dbReference type="Gene3D" id="3.40.50.740">
    <property type="match status" value="1"/>
</dbReference>
<dbReference type="GO" id="GO:0016491">
    <property type="term" value="F:oxidoreductase activity"/>
    <property type="evidence" value="ECO:0007669"/>
    <property type="project" value="UniProtKB-KW"/>
</dbReference>
<accession>A0A6L8LWM5</accession>
<dbReference type="Gene3D" id="3.90.55.10">
    <property type="entry name" value="Dimethylsulfoxide Reductase, domain 3"/>
    <property type="match status" value="1"/>
</dbReference>
<sequence length="750" mass="82819">MANSFAKQTKVTSSHWGAFEVDVEGDRIVATRPFQSDPNPPHIPDILPAAVHHRTRVSRPSIRRGWLAKRERDGRGHEDFIELPWDEALDIAAEEIGRVRRTYGNEAIFGGSYGWGSAGRFHHAQSQVHRFLNCIGGYVASFGSYSTGCAQSIMPHVFGVDFLKLLYEHQDGWQTIHDHTETLVMFGGINPKNSQVSMGGITEHETAGWFDRFAAKGIRCTNIGPQRTDAPEGCDWLPSRPASDTAIMLALAYVLESEGLTNHDFLARYTVGFERFRPYLMGETDGQPKTPEWAASLCGVDPGAIDELARRMATTRTFITVAWSLQRGEHGEQPYWMSAVLAAMLGQIGLPGGGVGYGYGAIGGVGKSLIGLRGMTFSQLENPIKKVIPVARIGDMLRNPGQPYDFNGRREPYPDIRLIYWAGGNPYHHHQDLNALHEAWKGPETIIVNEPWWTATAKRADIVFPATTPYEREDIGRSNLDDYLFYMPQLIPPVGEARDDYAIFSGLAERLGSGDTFTEDRTAADWISLLYEEYRNLAAKGQIEVPDLETLKARNWVRLPIRAEGPNRTFFAPFREDPEATPLGTPSGRIEIFSETIESFGYDDCPGHPIWLPPSEWLGTATVAAPLHLVSPQPGDKLHSQLESALADKEGERPEKLVIHPEDAITRGIHTGDLVRVFNSRGACRARAMVSENIRPGVVALPTGAWYGDPGGNIDLHGNPNVLTRDVGTSRLGQGCSAHTALVEVVTIET</sequence>
<feature type="domain" description="Molybdopterin dinucleotide-binding" evidence="8">
    <location>
        <begin position="627"/>
        <end position="740"/>
    </location>
</feature>
<dbReference type="AlphaFoldDB" id="A0A6L8LWM5"/>
<dbReference type="InterPro" id="IPR041460">
    <property type="entry name" value="Molybdopterin_N"/>
</dbReference>
<evidence type="ECO:0000259" key="8">
    <source>
        <dbReference type="Pfam" id="PF01568"/>
    </source>
</evidence>
<evidence type="ECO:0000256" key="2">
    <source>
        <dbReference type="ARBA" id="ARBA00010312"/>
    </source>
</evidence>
<dbReference type="EMBL" id="WWEN01000013">
    <property type="protein sequence ID" value="MYM57569.1"/>
    <property type="molecule type" value="Genomic_DNA"/>
</dbReference>
<dbReference type="InterPro" id="IPR050612">
    <property type="entry name" value="Prok_Mopterin_Oxidored"/>
</dbReference>
<dbReference type="RefSeq" id="WP_160975474.1">
    <property type="nucleotide sequence ID" value="NZ_WWEN01000013.1"/>
</dbReference>
<dbReference type="SUPFAM" id="SSF50692">
    <property type="entry name" value="ADC-like"/>
    <property type="match status" value="1"/>
</dbReference>
<dbReference type="PANTHER" id="PTHR43742:SF10">
    <property type="entry name" value="TRIMETHYLAMINE-N-OXIDE REDUCTASE 2"/>
    <property type="match status" value="1"/>
</dbReference>
<reference evidence="10 11" key="1">
    <citation type="submission" date="2020-01" db="EMBL/GenBank/DDBJ databases">
        <authorList>
            <person name="Chen S."/>
        </authorList>
    </citation>
    <scope>NUCLEOTIDE SEQUENCE [LARGE SCALE GENOMIC DNA]</scope>
    <source>
        <strain evidence="10 11">GS-10</strain>
    </source>
</reference>
<evidence type="ECO:0000256" key="1">
    <source>
        <dbReference type="ARBA" id="ARBA00001942"/>
    </source>
</evidence>
<dbReference type="PROSITE" id="PS00932">
    <property type="entry name" value="MOLYBDOPTERIN_PROK_3"/>
    <property type="match status" value="1"/>
</dbReference>
<dbReference type="Pfam" id="PF00384">
    <property type="entry name" value="Molybdopterin"/>
    <property type="match status" value="1"/>
</dbReference>
<gene>
    <name evidence="10" type="ORF">GR167_19790</name>
</gene>
<evidence type="ECO:0000256" key="3">
    <source>
        <dbReference type="ARBA" id="ARBA00022505"/>
    </source>
</evidence>
<comment type="similarity">
    <text evidence="2">Belongs to the prokaryotic molybdopterin-containing oxidoreductase family.</text>
</comment>
<dbReference type="GO" id="GO:0030288">
    <property type="term" value="C:outer membrane-bounded periplasmic space"/>
    <property type="evidence" value="ECO:0007669"/>
    <property type="project" value="TreeGrafter"/>
</dbReference>
<keyword evidence="3" id="KW-0500">Molybdenum</keyword>
<dbReference type="Gene3D" id="2.40.40.20">
    <property type="match status" value="1"/>
</dbReference>